<accession>A0A3A4ZGX6</accession>
<keyword evidence="1" id="KW-0812">Transmembrane</keyword>
<feature type="domain" description="Phosphodiester glycosidase" evidence="2">
    <location>
        <begin position="282"/>
        <end position="435"/>
    </location>
</feature>
<comment type="caution">
    <text evidence="3">The sequence shown here is derived from an EMBL/GenBank/DDBJ whole genome shotgun (WGS) entry which is preliminary data.</text>
</comment>
<dbReference type="AlphaFoldDB" id="A0A3A4ZGX6"/>
<keyword evidence="1" id="KW-1133">Transmembrane helix</keyword>
<dbReference type="PANTHER" id="PTHR40446">
    <property type="entry name" value="N-ACETYLGLUCOSAMINE-1-PHOSPHODIESTER ALPHA-N-ACETYLGLUCOSAMINIDASE"/>
    <property type="match status" value="1"/>
</dbReference>
<organism evidence="3 4">
    <name type="scientific">candidate division WWE3 bacterium</name>
    <dbReference type="NCBI Taxonomy" id="2053526"/>
    <lineage>
        <taxon>Bacteria</taxon>
        <taxon>Katanobacteria</taxon>
    </lineage>
</organism>
<evidence type="ECO:0000256" key="1">
    <source>
        <dbReference type="SAM" id="Phobius"/>
    </source>
</evidence>
<evidence type="ECO:0000313" key="3">
    <source>
        <dbReference type="EMBL" id="RJR28248.1"/>
    </source>
</evidence>
<dbReference type="PANTHER" id="PTHR40446:SF2">
    <property type="entry name" value="N-ACETYLGLUCOSAMINE-1-PHOSPHODIESTER ALPHA-N-ACETYLGLUCOSAMINIDASE"/>
    <property type="match status" value="1"/>
</dbReference>
<proteinExistence type="predicted"/>
<reference evidence="3 4" key="1">
    <citation type="journal article" date="2017" name="ISME J.">
        <title>Energy and carbon metabolisms in a deep terrestrial subsurface fluid microbial community.</title>
        <authorList>
            <person name="Momper L."/>
            <person name="Jungbluth S.P."/>
            <person name="Lee M.D."/>
            <person name="Amend J.P."/>
        </authorList>
    </citation>
    <scope>NUCLEOTIDE SEQUENCE [LARGE SCALE GENOMIC DNA]</scope>
    <source>
        <strain evidence="3">SURF_46</strain>
    </source>
</reference>
<name>A0A3A4ZGX6_UNCKA</name>
<evidence type="ECO:0000313" key="4">
    <source>
        <dbReference type="Proteomes" id="UP000265540"/>
    </source>
</evidence>
<sequence>MGGKCFGTGIGISFHATHHMIKNIFKDKYMLRKSLKISAIALVYFFNAVVIVYLFFEYNTIKDSTQQIVTDYAAIKETQENFSSNFSEELFEEHLKLIEKQKLRSDLSSVEIELEKLKDTEEGSFLDQINSIYDKYGDLQAKIKRNDSVKIDTSKTKESAEEFGTLLLEKDFEALETSIDENNLSLDDSYKKYLDSLPKPTVSTGSAQGYSYLTITTERGTTHGVYLIKVPLSSYRVRTIAAIENDCSDNCPTKTMQQYVTENNAYAGMVGSYACPADYAACAGKVYSFDYALYDSNDDKWFNKDALTWFDTGMFTFRGNSYEFYRKTSEYDGDSVDAAVSNFPSLLKNGEVVVDEDILTSYQKVRALRGAIGAGKENIYLAYITNATVTEAAYAMKSLGALHALNLDGGGTAAMYINGRYVVGPGRGVANAILLIK</sequence>
<dbReference type="Pfam" id="PF09992">
    <property type="entry name" value="NAGPA"/>
    <property type="match status" value="1"/>
</dbReference>
<keyword evidence="1" id="KW-0472">Membrane</keyword>
<protein>
    <recommendedName>
        <fullName evidence="2">Phosphodiester glycosidase domain-containing protein</fullName>
    </recommendedName>
</protein>
<feature type="transmembrane region" description="Helical" evidence="1">
    <location>
        <begin position="35"/>
        <end position="56"/>
    </location>
</feature>
<gene>
    <name evidence="3" type="ORF">C4561_00095</name>
</gene>
<dbReference type="Proteomes" id="UP000265540">
    <property type="component" value="Unassembled WGS sequence"/>
</dbReference>
<evidence type="ECO:0000259" key="2">
    <source>
        <dbReference type="Pfam" id="PF09992"/>
    </source>
</evidence>
<dbReference type="EMBL" id="QZJF01000002">
    <property type="protein sequence ID" value="RJR28248.1"/>
    <property type="molecule type" value="Genomic_DNA"/>
</dbReference>
<dbReference type="InterPro" id="IPR018711">
    <property type="entry name" value="NAGPA"/>
</dbReference>